<dbReference type="InterPro" id="IPR036188">
    <property type="entry name" value="FAD/NAD-bd_sf"/>
</dbReference>
<evidence type="ECO:0000313" key="2">
    <source>
        <dbReference type="Proteomes" id="UP000244369"/>
    </source>
</evidence>
<accession>A0A2S1ETB6</accession>
<dbReference type="SUPFAM" id="SSF51971">
    <property type="entry name" value="Nucleotide-binding domain"/>
    <property type="match status" value="1"/>
</dbReference>
<proteinExistence type="predicted"/>
<reference evidence="1 2" key="1">
    <citation type="submission" date="2018-03" db="EMBL/GenBank/DDBJ databases">
        <title>Complete Genome Sequence of the Chinese traditional Highland Barley wine Isolate Lactobacillus reuteri WHH1689.</title>
        <authorList>
            <person name="Chen S."/>
            <person name="Chen L."/>
            <person name="Chen L."/>
            <person name="Li Y."/>
        </authorList>
    </citation>
    <scope>NUCLEOTIDE SEQUENCE [LARGE SCALE GENOMIC DNA]</scope>
    <source>
        <strain evidence="1 2">WHH1689</strain>
    </source>
</reference>
<name>A0A2S1ETB6_LIMRT</name>
<evidence type="ECO:0000313" key="1">
    <source>
        <dbReference type="EMBL" id="AWD63187.1"/>
    </source>
</evidence>
<dbReference type="EMBL" id="CP027805">
    <property type="protein sequence ID" value="AWD63187.1"/>
    <property type="molecule type" value="Genomic_DNA"/>
</dbReference>
<dbReference type="Gene3D" id="3.50.50.60">
    <property type="entry name" value="FAD/NAD(P)-binding domain"/>
    <property type="match status" value="2"/>
</dbReference>
<organism evidence="1 2">
    <name type="scientific">Limosilactobacillus reuteri</name>
    <name type="common">Lactobacillus reuteri</name>
    <dbReference type="NCBI Taxonomy" id="1598"/>
    <lineage>
        <taxon>Bacteria</taxon>
        <taxon>Bacillati</taxon>
        <taxon>Bacillota</taxon>
        <taxon>Bacilli</taxon>
        <taxon>Lactobacillales</taxon>
        <taxon>Lactobacillaceae</taxon>
        <taxon>Limosilactobacillus</taxon>
    </lineage>
</organism>
<protein>
    <submittedName>
        <fullName evidence="1">Oxidoreductase</fullName>
    </submittedName>
</protein>
<sequence length="56" mass="6339">MRVIIIGCTFAGMTAASQILRSHPETEVTIYDRNAVVPSITYDINDYDDQDVYELN</sequence>
<dbReference type="Proteomes" id="UP000244369">
    <property type="component" value="Chromosome"/>
</dbReference>
<dbReference type="AlphaFoldDB" id="A0A2S1ETB6"/>
<gene>
    <name evidence="1" type="ORF">LWHH1689_1906</name>
</gene>